<keyword evidence="2" id="KW-1185">Reference proteome</keyword>
<protein>
    <submittedName>
        <fullName evidence="1">5505_t:CDS:1</fullName>
    </submittedName>
</protein>
<name>A0ACA9PMN9_9GLOM</name>
<evidence type="ECO:0000313" key="2">
    <source>
        <dbReference type="Proteomes" id="UP000789366"/>
    </source>
</evidence>
<feature type="non-terminal residue" evidence="1">
    <location>
        <position position="1"/>
    </location>
</feature>
<proteinExistence type="predicted"/>
<gene>
    <name evidence="1" type="ORF">SPELUC_LOCUS12095</name>
</gene>
<dbReference type="Proteomes" id="UP000789366">
    <property type="component" value="Unassembled WGS sequence"/>
</dbReference>
<organism evidence="1 2">
    <name type="scientific">Cetraspora pellucida</name>
    <dbReference type="NCBI Taxonomy" id="1433469"/>
    <lineage>
        <taxon>Eukaryota</taxon>
        <taxon>Fungi</taxon>
        <taxon>Fungi incertae sedis</taxon>
        <taxon>Mucoromycota</taxon>
        <taxon>Glomeromycotina</taxon>
        <taxon>Glomeromycetes</taxon>
        <taxon>Diversisporales</taxon>
        <taxon>Gigasporaceae</taxon>
        <taxon>Cetraspora</taxon>
    </lineage>
</organism>
<dbReference type="EMBL" id="CAJVPW010027460">
    <property type="protein sequence ID" value="CAG8715608.1"/>
    <property type="molecule type" value="Genomic_DNA"/>
</dbReference>
<feature type="non-terminal residue" evidence="1">
    <location>
        <position position="43"/>
    </location>
</feature>
<reference evidence="1" key="1">
    <citation type="submission" date="2021-06" db="EMBL/GenBank/DDBJ databases">
        <authorList>
            <person name="Kallberg Y."/>
            <person name="Tangrot J."/>
            <person name="Rosling A."/>
        </authorList>
    </citation>
    <scope>NUCLEOTIDE SEQUENCE</scope>
    <source>
        <strain evidence="1">28 12/20/2015</strain>
    </source>
</reference>
<evidence type="ECO:0000313" key="1">
    <source>
        <dbReference type="EMBL" id="CAG8715608.1"/>
    </source>
</evidence>
<accession>A0ACA9PMN9</accession>
<sequence length="43" mass="5091">TEQHQQVFDTLRSHLISDLILQHTNFNQPFYLYTNASISELRA</sequence>
<comment type="caution">
    <text evidence="1">The sequence shown here is derived from an EMBL/GenBank/DDBJ whole genome shotgun (WGS) entry which is preliminary data.</text>
</comment>